<dbReference type="PANTHER" id="PTHR10947:SF3">
    <property type="entry name" value="LEUCINE-RICH REPEAT-CONTAINING PROTEIN 47"/>
    <property type="match status" value="1"/>
</dbReference>
<dbReference type="InterPro" id="IPR041616">
    <property type="entry name" value="PheRS_beta_core"/>
</dbReference>
<feature type="domain" description="Phenylalanyl tRNA synthetase beta chain core" evidence="2">
    <location>
        <begin position="80"/>
        <end position="226"/>
    </location>
</feature>
<name>A0A1I7UF66_9PELO</name>
<keyword evidence="3" id="KW-1185">Reference proteome</keyword>
<dbReference type="SUPFAM" id="SSF55681">
    <property type="entry name" value="Class II aaRS and biotin synthetases"/>
    <property type="match status" value="1"/>
</dbReference>
<dbReference type="Pfam" id="PF17759">
    <property type="entry name" value="tRNA_synthFbeta"/>
    <property type="match status" value="1"/>
</dbReference>
<dbReference type="AlphaFoldDB" id="A0A1I7UF66"/>
<accession>A0A1I7UF66</accession>
<dbReference type="eggNOG" id="KOG2472">
    <property type="taxonomic scope" value="Eukaryota"/>
</dbReference>
<dbReference type="PANTHER" id="PTHR10947">
    <property type="entry name" value="PHENYLALANYL-TRNA SYNTHETASE BETA CHAIN AND LEUCINE-RICH REPEAT-CONTAINING PROTEIN 47"/>
    <property type="match status" value="1"/>
</dbReference>
<dbReference type="Proteomes" id="UP000095282">
    <property type="component" value="Unplaced"/>
</dbReference>
<sequence length="231" mass="25312">MSKRLGASVNDKASADGRRLVVDDENYYDSVDTTVAHRPNTEETGGSGEPHYQDIDGLLAEPTNTVMAFEITKRLGDVIRGVTGRGWTPVLNPCFCTLQDLRKLRYSMESVNSSTADSRILRPSLLPGLLKTLPSNAAIRKPIMIFECGVVHPDSGEAGMKGEQRIAATFLHKKENFNFDQYGLRSIRKFLDAVMSTIGVKNSKDGGGYYVKRSENPSFDHGSSGVIVGPR</sequence>
<reference evidence="4" key="1">
    <citation type="submission" date="2016-11" db="UniProtKB">
        <authorList>
            <consortium name="WormBaseParasite"/>
        </authorList>
    </citation>
    <scope>IDENTIFICATION</scope>
</reference>
<dbReference type="Gene3D" id="3.30.930.10">
    <property type="entry name" value="Bira Bifunctional Protein, Domain 2"/>
    <property type="match status" value="1"/>
</dbReference>
<dbReference type="GO" id="GO:0004826">
    <property type="term" value="F:phenylalanine-tRNA ligase activity"/>
    <property type="evidence" value="ECO:0007669"/>
    <property type="project" value="InterPro"/>
</dbReference>
<dbReference type="STRING" id="1561998.A0A1I7UF66"/>
<proteinExistence type="predicted"/>
<evidence type="ECO:0000259" key="2">
    <source>
        <dbReference type="Pfam" id="PF17759"/>
    </source>
</evidence>
<dbReference type="WBParaSite" id="Csp11.Scaffold629.g8702.t1">
    <property type="protein sequence ID" value="Csp11.Scaffold629.g8702.t1"/>
    <property type="gene ID" value="Csp11.Scaffold629.g8702"/>
</dbReference>
<protein>
    <submittedName>
        <fullName evidence="4">tRNA_synthFbeta domain-containing protein</fullName>
    </submittedName>
</protein>
<dbReference type="GO" id="GO:0006432">
    <property type="term" value="P:phenylalanyl-tRNA aminoacylation"/>
    <property type="evidence" value="ECO:0007669"/>
    <property type="project" value="InterPro"/>
</dbReference>
<feature type="region of interest" description="Disordered" evidence="1">
    <location>
        <begin position="31"/>
        <end position="53"/>
    </location>
</feature>
<evidence type="ECO:0000256" key="1">
    <source>
        <dbReference type="SAM" id="MobiDB-lite"/>
    </source>
</evidence>
<evidence type="ECO:0000313" key="3">
    <source>
        <dbReference type="Proteomes" id="UP000095282"/>
    </source>
</evidence>
<organism evidence="3 4">
    <name type="scientific">Caenorhabditis tropicalis</name>
    <dbReference type="NCBI Taxonomy" id="1561998"/>
    <lineage>
        <taxon>Eukaryota</taxon>
        <taxon>Metazoa</taxon>
        <taxon>Ecdysozoa</taxon>
        <taxon>Nematoda</taxon>
        <taxon>Chromadorea</taxon>
        <taxon>Rhabditida</taxon>
        <taxon>Rhabditina</taxon>
        <taxon>Rhabditomorpha</taxon>
        <taxon>Rhabditoidea</taxon>
        <taxon>Rhabditidae</taxon>
        <taxon>Peloderinae</taxon>
        <taxon>Caenorhabditis</taxon>
    </lineage>
</organism>
<evidence type="ECO:0000313" key="4">
    <source>
        <dbReference type="WBParaSite" id="Csp11.Scaffold629.g8702.t1"/>
    </source>
</evidence>
<dbReference type="InterPro" id="IPR045864">
    <property type="entry name" value="aa-tRNA-synth_II/BPL/LPL"/>
</dbReference>
<dbReference type="InterPro" id="IPR045060">
    <property type="entry name" value="Phe-tRNA-ligase_IIc_bsu"/>
</dbReference>